<comment type="similarity">
    <text evidence="1">Belongs to the sulfotransferase 1 family.</text>
</comment>
<feature type="domain" description="Sulfotransferase" evidence="4">
    <location>
        <begin position="78"/>
        <end position="341"/>
    </location>
</feature>
<sequence>MWIPAGVVWLCGGAYAWNTCHKDRNITRIIDPEFTGLRFLQIQAPESSEKDSVKWYLTDDIVKAATEAQNYLAEHLHPNDVFVASFPRSGTTWISELVYLLVTKLNYEDALRYNIEERVPFMEYIWPGVRSIAKSTPPRVIKTHLPFPFLPREVQRGDVARIVYIVRDPRDVVVSFYHFLRCFTPLGYRNKEELTGFVHRFIQDRLPYCPWDKHVRSYLYPATDWAVHQIKEKKTSIRPKVLLIRYEALKTNPTAVIRQIESFILDTWKDGEGPNKRPTRLTDSQVEALLKHCSFSEMSKNPMTNFTRFKELGLWSCQESTKFMRRGVVGDHESSLSKDEANSLVLKTEESGLNWTLRENP</sequence>
<dbReference type="Pfam" id="PF00685">
    <property type="entry name" value="Sulfotransfer_1"/>
    <property type="match status" value="1"/>
</dbReference>
<proteinExistence type="inferred from homology"/>
<evidence type="ECO:0000256" key="3">
    <source>
        <dbReference type="SAM" id="SignalP"/>
    </source>
</evidence>
<comment type="caution">
    <text evidence="5">The sequence shown here is derived from an EMBL/GenBank/DDBJ whole genome shotgun (WGS) entry which is preliminary data.</text>
</comment>
<dbReference type="Gene3D" id="3.40.50.300">
    <property type="entry name" value="P-loop containing nucleotide triphosphate hydrolases"/>
    <property type="match status" value="1"/>
</dbReference>
<dbReference type="PANTHER" id="PTHR11783">
    <property type="entry name" value="SULFOTRANSFERASE SULT"/>
    <property type="match status" value="1"/>
</dbReference>
<evidence type="ECO:0000256" key="2">
    <source>
        <dbReference type="ARBA" id="ARBA00022679"/>
    </source>
</evidence>
<reference evidence="5" key="1">
    <citation type="submission" date="2019-05" db="EMBL/GenBank/DDBJ databases">
        <title>Annotation for the trematode Fasciolopsis buski.</title>
        <authorList>
            <person name="Choi Y.-J."/>
        </authorList>
    </citation>
    <scope>NUCLEOTIDE SEQUENCE</scope>
    <source>
        <strain evidence="5">HT</strain>
        <tissue evidence="5">Whole worm</tissue>
    </source>
</reference>
<evidence type="ECO:0000313" key="5">
    <source>
        <dbReference type="EMBL" id="KAA0192477.1"/>
    </source>
</evidence>
<dbReference type="InterPro" id="IPR027417">
    <property type="entry name" value="P-loop_NTPase"/>
</dbReference>
<dbReference type="EMBL" id="LUCM01005665">
    <property type="protein sequence ID" value="KAA0192477.1"/>
    <property type="molecule type" value="Genomic_DNA"/>
</dbReference>
<dbReference type="GO" id="GO:0008146">
    <property type="term" value="F:sulfotransferase activity"/>
    <property type="evidence" value="ECO:0007669"/>
    <property type="project" value="InterPro"/>
</dbReference>
<evidence type="ECO:0000256" key="1">
    <source>
        <dbReference type="ARBA" id="ARBA00005771"/>
    </source>
</evidence>
<organism evidence="5 6">
    <name type="scientific">Fasciolopsis buskii</name>
    <dbReference type="NCBI Taxonomy" id="27845"/>
    <lineage>
        <taxon>Eukaryota</taxon>
        <taxon>Metazoa</taxon>
        <taxon>Spiralia</taxon>
        <taxon>Lophotrochozoa</taxon>
        <taxon>Platyhelminthes</taxon>
        <taxon>Trematoda</taxon>
        <taxon>Digenea</taxon>
        <taxon>Plagiorchiida</taxon>
        <taxon>Echinostomata</taxon>
        <taxon>Echinostomatoidea</taxon>
        <taxon>Fasciolidae</taxon>
        <taxon>Fasciolopsis</taxon>
    </lineage>
</organism>
<name>A0A8E0RV17_9TREM</name>
<keyword evidence="2" id="KW-0808">Transferase</keyword>
<keyword evidence="3" id="KW-0732">Signal</keyword>
<dbReference type="SUPFAM" id="SSF52540">
    <property type="entry name" value="P-loop containing nucleoside triphosphate hydrolases"/>
    <property type="match status" value="1"/>
</dbReference>
<feature type="chain" id="PRO_5034634532" evidence="3">
    <location>
        <begin position="17"/>
        <end position="361"/>
    </location>
</feature>
<keyword evidence="6" id="KW-1185">Reference proteome</keyword>
<feature type="signal peptide" evidence="3">
    <location>
        <begin position="1"/>
        <end position="16"/>
    </location>
</feature>
<accession>A0A8E0RV17</accession>
<dbReference type="InterPro" id="IPR000863">
    <property type="entry name" value="Sulfotransferase_dom"/>
</dbReference>
<dbReference type="OrthoDB" id="205623at2759"/>
<protein>
    <submittedName>
        <fullName evidence="5">Estrone sulfotransferase</fullName>
    </submittedName>
</protein>
<dbReference type="AlphaFoldDB" id="A0A8E0RV17"/>
<evidence type="ECO:0000259" key="4">
    <source>
        <dbReference type="Pfam" id="PF00685"/>
    </source>
</evidence>
<evidence type="ECO:0000313" key="6">
    <source>
        <dbReference type="Proteomes" id="UP000728185"/>
    </source>
</evidence>
<gene>
    <name evidence="5" type="ORF">FBUS_07324</name>
</gene>
<dbReference type="Proteomes" id="UP000728185">
    <property type="component" value="Unassembled WGS sequence"/>
</dbReference>